<feature type="compositionally biased region" description="Basic and acidic residues" evidence="3">
    <location>
        <begin position="488"/>
        <end position="509"/>
    </location>
</feature>
<keyword evidence="2" id="KW-0040">ANK repeat</keyword>
<dbReference type="SMART" id="SM00248">
    <property type="entry name" value="ANK"/>
    <property type="match status" value="4"/>
</dbReference>
<proteinExistence type="predicted"/>
<dbReference type="InterPro" id="IPR036770">
    <property type="entry name" value="Ankyrin_rpt-contain_sf"/>
</dbReference>
<protein>
    <submittedName>
        <fullName evidence="4">Uncharacterized protein</fullName>
    </submittedName>
</protein>
<reference evidence="4" key="1">
    <citation type="submission" date="2021-01" db="EMBL/GenBank/DDBJ databases">
        <authorList>
            <person name="Corre E."/>
            <person name="Pelletier E."/>
            <person name="Niang G."/>
            <person name="Scheremetjew M."/>
            <person name="Finn R."/>
            <person name="Kale V."/>
            <person name="Holt S."/>
            <person name="Cochrane G."/>
            <person name="Meng A."/>
            <person name="Brown T."/>
            <person name="Cohen L."/>
        </authorList>
    </citation>
    <scope>NUCLEOTIDE SEQUENCE</scope>
    <source>
        <strain evidence="4">308</strain>
    </source>
</reference>
<dbReference type="Gene3D" id="1.25.40.20">
    <property type="entry name" value="Ankyrin repeat-containing domain"/>
    <property type="match status" value="3"/>
</dbReference>
<evidence type="ECO:0000256" key="1">
    <source>
        <dbReference type="ARBA" id="ARBA00022737"/>
    </source>
</evidence>
<evidence type="ECO:0000256" key="3">
    <source>
        <dbReference type="SAM" id="MobiDB-lite"/>
    </source>
</evidence>
<name>A0A7S1BTA3_9STRA</name>
<accession>A0A7S1BTA3</accession>
<dbReference type="SUPFAM" id="SSF48403">
    <property type="entry name" value="Ankyrin repeat"/>
    <property type="match status" value="1"/>
</dbReference>
<dbReference type="InterPro" id="IPR002110">
    <property type="entry name" value="Ankyrin_rpt"/>
</dbReference>
<keyword evidence="1" id="KW-0677">Repeat</keyword>
<gene>
    <name evidence="4" type="ORF">CHYS00102_LOCUS24544</name>
</gene>
<dbReference type="EMBL" id="HBFR01033617">
    <property type="protein sequence ID" value="CAD8897330.1"/>
    <property type="molecule type" value="Transcribed_RNA"/>
</dbReference>
<feature type="region of interest" description="Disordered" evidence="3">
    <location>
        <begin position="457"/>
        <end position="509"/>
    </location>
</feature>
<dbReference type="PANTHER" id="PTHR24178">
    <property type="entry name" value="MOLTING PROTEIN MLT-4"/>
    <property type="match status" value="1"/>
</dbReference>
<sequence length="509" mass="57039">MSNTMIDDAEPSTKLNRLIRHARKSTSLKDWNRIISRIKNKDECNVPGGIFGRLPLHNLVFSTTVVTSSSIAEARREAVRLCLEKYPAGIQERDSNGHTALHIACKSCSHIYLETLSDDEEDGLTPMKYEIDTEVVRILTTPPAGDPEIVTVVLRPPESSPAYCEGDLEEYFSTPLHAACECRPSVDLLEALLHAGDGSAGRRALEQRDGQGQLPIHVAVDYAAPIEAVRFLVEEWRRMLPHKQCSLEELGMDGYRALHFACNPGVERDTFQYIVESNKRAIWQKAGVDVDLPIHIAVCAMKEKGFVSTNSASDGFKVRTILDAAGKASPAMIRARNKQGSTPLHILCEYIWAETHPSIVEKFLSKCPELLELVDQNGDTALHVAARHLAPPKVVRLMIDLERNRTDRENVGNGRCPMLLQRNNFYKIPLDLAKEKRNGPVRSVEQKEIISMLSKETKLERKPNNNSRGCTQKRACSTQQGKKSHRKVSTENEPSIKEESFNKKVKIHE</sequence>
<dbReference type="AlphaFoldDB" id="A0A7S1BTA3"/>
<evidence type="ECO:0000313" key="4">
    <source>
        <dbReference type="EMBL" id="CAD8897330.1"/>
    </source>
</evidence>
<organism evidence="4">
    <name type="scientific">Corethron hystrix</name>
    <dbReference type="NCBI Taxonomy" id="216773"/>
    <lineage>
        <taxon>Eukaryota</taxon>
        <taxon>Sar</taxon>
        <taxon>Stramenopiles</taxon>
        <taxon>Ochrophyta</taxon>
        <taxon>Bacillariophyta</taxon>
        <taxon>Coscinodiscophyceae</taxon>
        <taxon>Corethrophycidae</taxon>
        <taxon>Corethrales</taxon>
        <taxon>Corethraceae</taxon>
        <taxon>Corethron</taxon>
    </lineage>
</organism>
<evidence type="ECO:0000256" key="2">
    <source>
        <dbReference type="ARBA" id="ARBA00023043"/>
    </source>
</evidence>
<dbReference type="PANTHER" id="PTHR24178:SF41">
    <property type="entry name" value="ANKYRIN-2 ISOFORM X1"/>
    <property type="match status" value="1"/>
</dbReference>
<feature type="compositionally biased region" description="Polar residues" evidence="3">
    <location>
        <begin position="464"/>
        <end position="481"/>
    </location>
</feature>